<dbReference type="AlphaFoldDB" id="A0A537JJP6"/>
<reference evidence="3 4" key="1">
    <citation type="journal article" date="2019" name="Nat. Microbiol.">
        <title>Mediterranean grassland soil C-N compound turnover is dependent on rainfall and depth, and is mediated by genomically divergent microorganisms.</title>
        <authorList>
            <person name="Diamond S."/>
            <person name="Andeer P.F."/>
            <person name="Li Z."/>
            <person name="Crits-Christoph A."/>
            <person name="Burstein D."/>
            <person name="Anantharaman K."/>
            <person name="Lane K.R."/>
            <person name="Thomas B.C."/>
            <person name="Pan C."/>
            <person name="Northen T.R."/>
            <person name="Banfield J.F."/>
        </authorList>
    </citation>
    <scope>NUCLEOTIDE SEQUENCE [LARGE SCALE GENOMIC DNA]</scope>
    <source>
        <strain evidence="3">NP_6</strain>
    </source>
</reference>
<proteinExistence type="predicted"/>
<sequence>MSRSARSRCAMREHGTSPGPCGHCGASRMPLTRSCHRAASRPIGRPLRILRPRSASDGGPRPTSATATGVSRSLKRPSDVGPPTAGSPSAIRSMPGWGWRRRRARPLRPPHGGQGGLPMHERHVNDARPGARAPALSVVIPMPRGYDAIRTTVRSLEAQSSRDLLELVIVAPSARALDLGQPELTWCRHIRIVESGTMTSLGAAYAAGVRGATAPVVALAEDHSYPAPDWAKVLIERHGEPWGAVGPVVANANPGNPFGDAAYYMGYGRWAGGIPPGEIDDVPGHNSSYKRSILLDHGSELSALLEVETILHWRLRARGYRLYLEPAARTNHHNPSTLVFLLKQSFHYGRLFGAARARGWPGARRVLYTAGSVLIPVVRLWR</sequence>
<organism evidence="3 4">
    <name type="scientific">Candidatus Segetimicrobium genomatis</name>
    <dbReference type="NCBI Taxonomy" id="2569760"/>
    <lineage>
        <taxon>Bacteria</taxon>
        <taxon>Bacillati</taxon>
        <taxon>Candidatus Sysuimicrobiota</taxon>
        <taxon>Candidatus Sysuimicrobiia</taxon>
        <taxon>Candidatus Sysuimicrobiales</taxon>
        <taxon>Candidatus Segetimicrobiaceae</taxon>
        <taxon>Candidatus Segetimicrobium</taxon>
    </lineage>
</organism>
<dbReference type="EMBL" id="VBAN01000092">
    <property type="protein sequence ID" value="TMI83777.1"/>
    <property type="molecule type" value="Genomic_DNA"/>
</dbReference>
<dbReference type="SUPFAM" id="SSF53448">
    <property type="entry name" value="Nucleotide-diphospho-sugar transferases"/>
    <property type="match status" value="1"/>
</dbReference>
<feature type="compositionally biased region" description="Basic residues" evidence="1">
    <location>
        <begin position="99"/>
        <end position="108"/>
    </location>
</feature>
<accession>A0A537JJP6</accession>
<evidence type="ECO:0000259" key="2">
    <source>
        <dbReference type="Pfam" id="PF00535"/>
    </source>
</evidence>
<dbReference type="GO" id="GO:0016740">
    <property type="term" value="F:transferase activity"/>
    <property type="evidence" value="ECO:0007669"/>
    <property type="project" value="UniProtKB-KW"/>
</dbReference>
<keyword evidence="3" id="KW-0808">Transferase</keyword>
<dbReference type="Gene3D" id="3.90.550.10">
    <property type="entry name" value="Spore Coat Polysaccharide Biosynthesis Protein SpsA, Chain A"/>
    <property type="match status" value="1"/>
</dbReference>
<feature type="non-terminal residue" evidence="3">
    <location>
        <position position="382"/>
    </location>
</feature>
<feature type="compositionally biased region" description="Low complexity" evidence="1">
    <location>
        <begin position="41"/>
        <end position="53"/>
    </location>
</feature>
<name>A0A537JJP6_9BACT</name>
<dbReference type="Pfam" id="PF00535">
    <property type="entry name" value="Glycos_transf_2"/>
    <property type="match status" value="1"/>
</dbReference>
<evidence type="ECO:0000313" key="3">
    <source>
        <dbReference type="EMBL" id="TMI83777.1"/>
    </source>
</evidence>
<feature type="region of interest" description="Disordered" evidence="1">
    <location>
        <begin position="1"/>
        <end position="118"/>
    </location>
</feature>
<dbReference type="InterPro" id="IPR029044">
    <property type="entry name" value="Nucleotide-diphossugar_trans"/>
</dbReference>
<feature type="domain" description="Glycosyltransferase 2-like" evidence="2">
    <location>
        <begin position="137"/>
        <end position="294"/>
    </location>
</feature>
<protein>
    <submittedName>
        <fullName evidence="3">Glycosyltransferase family 2 protein</fullName>
    </submittedName>
</protein>
<evidence type="ECO:0000313" key="4">
    <source>
        <dbReference type="Proteomes" id="UP000318093"/>
    </source>
</evidence>
<dbReference type="Proteomes" id="UP000318093">
    <property type="component" value="Unassembled WGS sequence"/>
</dbReference>
<gene>
    <name evidence="3" type="ORF">E6H03_03155</name>
</gene>
<dbReference type="InterPro" id="IPR001173">
    <property type="entry name" value="Glyco_trans_2-like"/>
</dbReference>
<comment type="caution">
    <text evidence="3">The sequence shown here is derived from an EMBL/GenBank/DDBJ whole genome shotgun (WGS) entry which is preliminary data.</text>
</comment>
<evidence type="ECO:0000256" key="1">
    <source>
        <dbReference type="SAM" id="MobiDB-lite"/>
    </source>
</evidence>